<proteinExistence type="predicted"/>
<dbReference type="CDD" id="cd04301">
    <property type="entry name" value="NAT_SF"/>
    <property type="match status" value="1"/>
</dbReference>
<keyword evidence="3" id="KW-1185">Reference proteome</keyword>
<organism evidence="2 3">
    <name type="scientific">Oceanirhabdus seepicola</name>
    <dbReference type="NCBI Taxonomy" id="2828781"/>
    <lineage>
        <taxon>Bacteria</taxon>
        <taxon>Bacillati</taxon>
        <taxon>Bacillota</taxon>
        <taxon>Clostridia</taxon>
        <taxon>Eubacteriales</taxon>
        <taxon>Clostridiaceae</taxon>
        <taxon>Oceanirhabdus</taxon>
    </lineage>
</organism>
<gene>
    <name evidence="2" type="ORF">KDK92_03200</name>
</gene>
<comment type="caution">
    <text evidence="2">The sequence shown here is derived from an EMBL/GenBank/DDBJ whole genome shotgun (WGS) entry which is preliminary data.</text>
</comment>
<dbReference type="SUPFAM" id="SSF55729">
    <property type="entry name" value="Acyl-CoA N-acyltransferases (Nat)"/>
    <property type="match status" value="1"/>
</dbReference>
<dbReference type="InterPro" id="IPR016181">
    <property type="entry name" value="Acyl_CoA_acyltransferase"/>
</dbReference>
<protein>
    <submittedName>
        <fullName evidence="2">GNAT family N-acetyltransferase</fullName>
    </submittedName>
</protein>
<dbReference type="InterPro" id="IPR000182">
    <property type="entry name" value="GNAT_dom"/>
</dbReference>
<evidence type="ECO:0000313" key="2">
    <source>
        <dbReference type="EMBL" id="MCM1988733.1"/>
    </source>
</evidence>
<evidence type="ECO:0000259" key="1">
    <source>
        <dbReference type="PROSITE" id="PS51186"/>
    </source>
</evidence>
<dbReference type="PANTHER" id="PTHR31143:SF2">
    <property type="entry name" value="FR47-LIKE DOMAIN-CONTAINING PROTEIN-RELATED"/>
    <property type="match status" value="1"/>
</dbReference>
<dbReference type="Pfam" id="PF12746">
    <property type="entry name" value="GNAT_acetyltran"/>
    <property type="match status" value="1"/>
</dbReference>
<reference evidence="2" key="1">
    <citation type="journal article" date="2021" name="mSystems">
        <title>Bacteria and Archaea Synergistically Convert Glycine Betaine to Biogenic Methane in the Formosa Cold Seep of the South China Sea.</title>
        <authorList>
            <person name="Li L."/>
            <person name="Zhang W."/>
            <person name="Zhang S."/>
            <person name="Song L."/>
            <person name="Sun Q."/>
            <person name="Zhang H."/>
            <person name="Xiang H."/>
            <person name="Dong X."/>
        </authorList>
    </citation>
    <scope>NUCLEOTIDE SEQUENCE</scope>
    <source>
        <strain evidence="2">ZWT</strain>
    </source>
</reference>
<dbReference type="Proteomes" id="UP001056429">
    <property type="component" value="Unassembled WGS sequence"/>
</dbReference>
<dbReference type="Gene3D" id="3.40.630.30">
    <property type="match status" value="1"/>
</dbReference>
<dbReference type="PANTHER" id="PTHR31143">
    <property type="match status" value="1"/>
</dbReference>
<dbReference type="InterPro" id="IPR042573">
    <property type="entry name" value="GNAT_acetyltra_N"/>
</dbReference>
<dbReference type="InterPro" id="IPR027365">
    <property type="entry name" value="GNAT_acetyltra_YdfB-like"/>
</dbReference>
<dbReference type="PROSITE" id="PS51186">
    <property type="entry name" value="GNAT"/>
    <property type="match status" value="1"/>
</dbReference>
<dbReference type="GO" id="GO:0016747">
    <property type="term" value="F:acyltransferase activity, transferring groups other than amino-acyl groups"/>
    <property type="evidence" value="ECO:0007669"/>
    <property type="project" value="InterPro"/>
</dbReference>
<dbReference type="AlphaFoldDB" id="A0A9J6NYM5"/>
<accession>A0A9J6NYM5</accession>
<reference evidence="2" key="2">
    <citation type="submission" date="2021-04" db="EMBL/GenBank/DDBJ databases">
        <authorList>
            <person name="Dong X."/>
        </authorList>
    </citation>
    <scope>NUCLEOTIDE SEQUENCE</scope>
    <source>
        <strain evidence="2">ZWT</strain>
    </source>
</reference>
<feature type="domain" description="N-acetyltransferase" evidence="1">
    <location>
        <begin position="129"/>
        <end position="257"/>
    </location>
</feature>
<dbReference type="EMBL" id="JAGSOJ010000001">
    <property type="protein sequence ID" value="MCM1988733.1"/>
    <property type="molecule type" value="Genomic_DNA"/>
</dbReference>
<name>A0A9J6NYM5_9CLOT</name>
<evidence type="ECO:0000313" key="3">
    <source>
        <dbReference type="Proteomes" id="UP001056429"/>
    </source>
</evidence>
<dbReference type="Gene3D" id="3.40.630.110">
    <property type="entry name" value="GNAT acetyltransferase-like"/>
    <property type="match status" value="1"/>
</dbReference>
<sequence length="257" mass="29498">MIYKADINLREKLSSMFQKFNCTLVRSYLQGHMGTAWVDDLENPTVAQVMVGFFVFYAGDINSEAAEELLYNLPEHSLVIVKTDEWKKYIETIHKGRIDKFQRFEFKKNPEHLDRNHLQKFLLALPQGYELKRIDASLAEEPSLHEVSEDFTSQFDSTEDYLNRGIGFCILSHGQVVCGASSYSIYDQGLEIEIGTHPDHRRKGLATIVASALILECLDRGIYPSWDAANSESVALAEKLGYIMEEPYDTYYINYKK</sequence>